<evidence type="ECO:0000313" key="1">
    <source>
        <dbReference type="EMBL" id="KTB29308.1"/>
    </source>
</evidence>
<reference evidence="1 2" key="1">
    <citation type="submission" date="2015-12" db="EMBL/GenBank/DDBJ databases">
        <title>Draft genome sequence of Moniliophthora roreri, the causal agent of frosty pod rot of cacao.</title>
        <authorList>
            <person name="Aime M.C."/>
            <person name="Diaz-Valderrama J.R."/>
            <person name="Kijpornyongpan T."/>
            <person name="Phillips-Mora W."/>
        </authorList>
    </citation>
    <scope>NUCLEOTIDE SEQUENCE [LARGE SCALE GENOMIC DNA]</scope>
    <source>
        <strain evidence="1 2">MCA 2952</strain>
    </source>
</reference>
<gene>
    <name evidence="1" type="ORF">WG66_18068</name>
</gene>
<comment type="caution">
    <text evidence="1">The sequence shown here is derived from an EMBL/GenBank/DDBJ whole genome shotgun (WGS) entry which is preliminary data.</text>
</comment>
<dbReference type="AlphaFoldDB" id="A0A0W0EYY4"/>
<dbReference type="Proteomes" id="UP000054988">
    <property type="component" value="Unassembled WGS sequence"/>
</dbReference>
<organism evidence="1 2">
    <name type="scientific">Moniliophthora roreri</name>
    <name type="common">Frosty pod rot fungus</name>
    <name type="synonym">Monilia roreri</name>
    <dbReference type="NCBI Taxonomy" id="221103"/>
    <lineage>
        <taxon>Eukaryota</taxon>
        <taxon>Fungi</taxon>
        <taxon>Dikarya</taxon>
        <taxon>Basidiomycota</taxon>
        <taxon>Agaricomycotina</taxon>
        <taxon>Agaricomycetes</taxon>
        <taxon>Agaricomycetidae</taxon>
        <taxon>Agaricales</taxon>
        <taxon>Marasmiineae</taxon>
        <taxon>Marasmiaceae</taxon>
        <taxon>Moniliophthora</taxon>
    </lineage>
</organism>
<accession>A0A0W0EYY4</accession>
<sequence>MSHSTPYTKSAVDTIQQVFSTNKDASDNNFAEYSQ</sequence>
<name>A0A0W0EYY4_MONRR</name>
<evidence type="ECO:0000313" key="2">
    <source>
        <dbReference type="Proteomes" id="UP000054988"/>
    </source>
</evidence>
<protein>
    <submittedName>
        <fullName evidence="1">Uncharacterized protein</fullName>
    </submittedName>
</protein>
<dbReference type="EMBL" id="LATX01002435">
    <property type="protein sequence ID" value="KTB29308.1"/>
    <property type="molecule type" value="Genomic_DNA"/>
</dbReference>
<proteinExistence type="predicted"/>